<evidence type="ECO:0000256" key="1">
    <source>
        <dbReference type="ARBA" id="ARBA00007689"/>
    </source>
</evidence>
<protein>
    <recommendedName>
        <fullName evidence="2">YCII-related domain-containing protein</fullName>
    </recommendedName>
</protein>
<gene>
    <name evidence="3" type="ORF">H5S09_01385</name>
</gene>
<evidence type="ECO:0000313" key="4">
    <source>
        <dbReference type="Proteomes" id="UP000517106"/>
    </source>
</evidence>
<proteinExistence type="inferred from homology"/>
<organism evidence="3 4">
    <name type="scientific">Limosilactobacillus rudii</name>
    <dbReference type="NCBI Taxonomy" id="2759755"/>
    <lineage>
        <taxon>Bacteria</taxon>
        <taxon>Bacillati</taxon>
        <taxon>Bacillota</taxon>
        <taxon>Bacilli</taxon>
        <taxon>Lactobacillales</taxon>
        <taxon>Lactobacillaceae</taxon>
        <taxon>Limosilactobacillus</taxon>
    </lineage>
</organism>
<dbReference type="PANTHER" id="PTHR37828">
    <property type="entry name" value="GSR2449 PROTEIN"/>
    <property type="match status" value="1"/>
</dbReference>
<comment type="similarity">
    <text evidence="1">Belongs to the YciI family.</text>
</comment>
<dbReference type="SUPFAM" id="SSF54909">
    <property type="entry name" value="Dimeric alpha+beta barrel"/>
    <property type="match status" value="1"/>
</dbReference>
<evidence type="ECO:0000259" key="2">
    <source>
        <dbReference type="Pfam" id="PF03795"/>
    </source>
</evidence>
<evidence type="ECO:0000313" key="3">
    <source>
        <dbReference type="EMBL" id="MBB1096625.1"/>
    </source>
</evidence>
<dbReference type="InterPro" id="IPR011008">
    <property type="entry name" value="Dimeric_a/b-barrel"/>
</dbReference>
<dbReference type="RefSeq" id="WP_182595239.1">
    <property type="nucleotide sequence ID" value="NZ_JACIVA010000016.1"/>
</dbReference>
<reference evidence="3 4" key="1">
    <citation type="submission" date="2020-07" db="EMBL/GenBank/DDBJ databases">
        <title>Description of Limosilactobacillus balticus sp. nov., Limosilactobacillus agrestis sp. nov., Limosilactobacillus albertensis sp. nov., Limosilactobacillus rudii sp. nov., Limosilactobacillus fastidiosus sp. nov., five novel Limosilactobacillus species isolated from the vertebrate gastrointestinal tract, and proposal of 6 subspecies of Limosilactobacillus reuteri adapted to the gastrointestinal tract of specific vertebrate hosts.</title>
        <authorList>
            <person name="Li F."/>
            <person name="Cheng C."/>
            <person name="Zheng J."/>
            <person name="Quevedo R.M."/>
            <person name="Li J."/>
            <person name="Roos S."/>
            <person name="Gaenzle M.G."/>
            <person name="Walter J."/>
        </authorList>
    </citation>
    <scope>NUCLEOTIDE SEQUENCE [LARGE SCALE GENOMIC DNA]</scope>
    <source>
        <strain evidence="3 4">STM2_1</strain>
    </source>
</reference>
<dbReference type="PANTHER" id="PTHR37828:SF1">
    <property type="entry name" value="YCII-RELATED DOMAIN-CONTAINING PROTEIN"/>
    <property type="match status" value="1"/>
</dbReference>
<accession>A0A7W3UKE3</accession>
<dbReference type="AlphaFoldDB" id="A0A7W3UKE3"/>
<dbReference type="Gene3D" id="3.30.70.1060">
    <property type="entry name" value="Dimeric alpha+beta barrel"/>
    <property type="match status" value="1"/>
</dbReference>
<keyword evidence="4" id="KW-1185">Reference proteome</keyword>
<feature type="domain" description="YCII-related" evidence="2">
    <location>
        <begin position="2"/>
        <end position="81"/>
    </location>
</feature>
<dbReference type="Pfam" id="PF03795">
    <property type="entry name" value="YCII"/>
    <property type="match status" value="1"/>
</dbReference>
<dbReference type="Proteomes" id="UP000517106">
    <property type="component" value="Unassembled WGS sequence"/>
</dbReference>
<name>A0A7W3UKE3_9LACO</name>
<dbReference type="EMBL" id="JACIVA010000016">
    <property type="protein sequence ID" value="MBB1096625.1"/>
    <property type="molecule type" value="Genomic_DNA"/>
</dbReference>
<comment type="caution">
    <text evidence="3">The sequence shown here is derived from an EMBL/GenBank/DDBJ whole genome shotgun (WGS) entry which is preliminary data.</text>
</comment>
<dbReference type="InterPro" id="IPR005545">
    <property type="entry name" value="YCII"/>
</dbReference>
<sequence>MYLINIKINPKTKINDEKMAAHRQWFKQQFDAGKFLIVGPSKSVPASGIIIAKADSRAELDQLLAKDTFYPGEATYDVNEFAAKLVSNKIESEH</sequence>